<evidence type="ECO:0000313" key="2">
    <source>
        <dbReference type="Proteomes" id="UP000594603"/>
    </source>
</evidence>
<name>A0ACD1BGE8_9CLOT</name>
<sequence>MTISLLLGVVVGILILILKSNLISSGNNNVWNIINSIFFQDISVDEGKNAIGLFYIIGQLFLNSLQLIIVPMIFSSIALSMCHISDTKKLGRISKKTLLNFLTTSILALIVAIIFGYIANTLGLFTVNIGGNVASAQTASSSNPLLVLIDAVPSNITAIFSTNSRVLAVVVLAICTGLCINCLGDKILVLKKLLEDINSIITVFLNFIITKFSPIAVFVLISRTFAVYGLDHLSSALSYMLVVAIASILFLLIGYPLFIYVKTGLNPFIFMRKMSKVALLGFSAASSAAALSLNQKTSVEELGISEDISSFTLPLGMTINMNGTAIMQVIATVFIASSSGYNITLQNMIVISALALIASIGTPSAPGSSSIILFSILTGMGYNNPSTLIAYSLILAINRPIDMLITSLNVIGDAATALVVAKSENCLNEDIYNS</sequence>
<evidence type="ECO:0000313" key="1">
    <source>
        <dbReference type="EMBL" id="QPJ86495.1"/>
    </source>
</evidence>
<protein>
    <submittedName>
        <fullName evidence="1">Dicarboxylate/amino acid:cation symporter</fullName>
    </submittedName>
</protein>
<organism evidence="1 2">
    <name type="scientific">Candidatus Sarcina troglodytae</name>
    <dbReference type="NCBI Taxonomy" id="2726954"/>
    <lineage>
        <taxon>Bacteria</taxon>
        <taxon>Bacillati</taxon>
        <taxon>Bacillota</taxon>
        <taxon>Clostridia</taxon>
        <taxon>Eubacteriales</taxon>
        <taxon>Clostridiaceae</taxon>
        <taxon>Sarcina</taxon>
    </lineage>
</organism>
<reference evidence="1" key="1">
    <citation type="submission" date="2020-04" db="EMBL/GenBank/DDBJ databases">
        <title>A novel bacterium ('Candidatus Sarcina troglodytae' sp. nov.) linked to a protracted, uniformly lethal epizootic among sanctuary western chimpanzees (Pan troglodytes verus) in Sierra Leone.</title>
        <authorList>
            <person name="Owens L.A."/>
            <person name="Colitti B."/>
            <person name="Hirji I."/>
            <person name="Pizaro A."/>
            <person name="Jaffe J.E."/>
            <person name="Moittie S."/>
            <person name="Bishop-Lilly K.A."/>
            <person name="Estrella L.A."/>
            <person name="Voegtly L.J."/>
            <person name="Kuhn J.H."/>
            <person name="Suen G."/>
            <person name="Deblois C.L."/>
            <person name="Dunn C."/>
            <person name="Juan-Salles C."/>
            <person name="Goldberg T.L."/>
        </authorList>
    </citation>
    <scope>NUCLEOTIDE SEQUENCE</scope>
    <source>
        <strain evidence="1">JB2</strain>
    </source>
</reference>
<keyword evidence="2" id="KW-1185">Reference proteome</keyword>
<gene>
    <name evidence="1" type="ORF">HH195_03010</name>
</gene>
<dbReference type="Proteomes" id="UP000594603">
    <property type="component" value="Chromosome"/>
</dbReference>
<accession>A0ACD1BGE8</accession>
<proteinExistence type="predicted"/>
<dbReference type="EMBL" id="CP051754">
    <property type="protein sequence ID" value="QPJ86495.1"/>
    <property type="molecule type" value="Genomic_DNA"/>
</dbReference>